<dbReference type="InterPro" id="IPR013148">
    <property type="entry name" value="Glyco_hydro_32_N"/>
</dbReference>
<dbReference type="GO" id="GO:0004564">
    <property type="term" value="F:beta-fructofuranosidase activity"/>
    <property type="evidence" value="ECO:0007669"/>
    <property type="project" value="UniProtKB-EC"/>
</dbReference>
<dbReference type="SMART" id="SM00640">
    <property type="entry name" value="Glyco_32"/>
    <property type="match status" value="1"/>
</dbReference>
<dbReference type="Proteomes" id="UP000823912">
    <property type="component" value="Unassembled WGS sequence"/>
</dbReference>
<evidence type="ECO:0000256" key="2">
    <source>
        <dbReference type="ARBA" id="ARBA00012758"/>
    </source>
</evidence>
<evidence type="ECO:0000256" key="1">
    <source>
        <dbReference type="ARBA" id="ARBA00009902"/>
    </source>
</evidence>
<dbReference type="AlphaFoldDB" id="A0A9D1E956"/>
<protein>
    <recommendedName>
        <fullName evidence="2">beta-fructofuranosidase</fullName>
        <ecNumber evidence="2">3.2.1.26</ecNumber>
    </recommendedName>
</protein>
<dbReference type="GO" id="GO:0005975">
    <property type="term" value="P:carbohydrate metabolic process"/>
    <property type="evidence" value="ECO:0007669"/>
    <property type="project" value="InterPro"/>
</dbReference>
<proteinExistence type="inferred from homology"/>
<dbReference type="Pfam" id="PF00251">
    <property type="entry name" value="Glyco_hydro_32N"/>
    <property type="match status" value="1"/>
</dbReference>
<accession>A0A9D1E956</accession>
<evidence type="ECO:0000259" key="5">
    <source>
        <dbReference type="Pfam" id="PF00251"/>
    </source>
</evidence>
<sequence length="361" mass="42071">MQTERFRYHFEPKRGWMNDPNGLIFYKGEYHAFFQYNPHAAHWGQMHWGHAVSRDLIHWEEYPIALYPDEPYEDAGGCFSGSAVEKDGKMYLFYTSVSKEYGQTQSVAISEDGVNFVKYKGNPIIRKNPLGHDNFRDPKVTKIGDTYYMVVGSGDREWGQVLLFSSSDLLHWEYETVLFGGKEYADCIECPDFFRLGDKYVLMFSKIKEKFKATYFVVGDFVENKLVNYTIQNPERGYDFYAPQTFEADGRRIMIGWMYHWGKVARPGAAFAGALSIPRELSLENGRILNYPVREAQHLMDKCSDYVIWKGDTLDLRDGLRRWLTVRSKDIRSVDILEDTKSVEVFLNGGKQSYTYWKRGK</sequence>
<dbReference type="InterPro" id="IPR023296">
    <property type="entry name" value="Glyco_hydro_beta-prop_sf"/>
</dbReference>
<organism evidence="6 7">
    <name type="scientific">Candidatus Pullilachnospira gallistercoris</name>
    <dbReference type="NCBI Taxonomy" id="2840911"/>
    <lineage>
        <taxon>Bacteria</taxon>
        <taxon>Bacillati</taxon>
        <taxon>Bacillota</taxon>
        <taxon>Clostridia</taxon>
        <taxon>Lachnospirales</taxon>
        <taxon>Lachnospiraceae</taxon>
        <taxon>Lachnospiraceae incertae sedis</taxon>
        <taxon>Candidatus Pullilachnospira</taxon>
    </lineage>
</organism>
<dbReference type="PANTHER" id="PTHR43101">
    <property type="entry name" value="BETA-FRUCTOSIDASE"/>
    <property type="match status" value="1"/>
</dbReference>
<dbReference type="InterPro" id="IPR051214">
    <property type="entry name" value="GH32_Enzymes"/>
</dbReference>
<dbReference type="CDD" id="cd08996">
    <property type="entry name" value="GH32_FFase"/>
    <property type="match status" value="1"/>
</dbReference>
<gene>
    <name evidence="6" type="ORF">IAA55_05000</name>
</gene>
<name>A0A9D1E956_9FIRM</name>
<keyword evidence="4" id="KW-0326">Glycosidase</keyword>
<dbReference type="EC" id="3.2.1.26" evidence="2"/>
<comment type="similarity">
    <text evidence="1">Belongs to the glycosyl hydrolase 32 family.</text>
</comment>
<evidence type="ECO:0000256" key="4">
    <source>
        <dbReference type="ARBA" id="ARBA00023295"/>
    </source>
</evidence>
<dbReference type="InterPro" id="IPR018053">
    <property type="entry name" value="Glyco_hydro_32_AS"/>
</dbReference>
<reference evidence="6" key="1">
    <citation type="submission" date="2020-10" db="EMBL/GenBank/DDBJ databases">
        <authorList>
            <person name="Gilroy R."/>
        </authorList>
    </citation>
    <scope>NUCLEOTIDE SEQUENCE</scope>
    <source>
        <strain evidence="6">ChiSjej5B23-6657</strain>
    </source>
</reference>
<dbReference type="Gene3D" id="2.115.10.20">
    <property type="entry name" value="Glycosyl hydrolase domain, family 43"/>
    <property type="match status" value="1"/>
</dbReference>
<comment type="caution">
    <text evidence="6">The sequence shown here is derived from an EMBL/GenBank/DDBJ whole genome shotgun (WGS) entry which is preliminary data.</text>
</comment>
<dbReference type="PROSITE" id="PS00609">
    <property type="entry name" value="GLYCOSYL_HYDROL_F32"/>
    <property type="match status" value="1"/>
</dbReference>
<feature type="domain" description="Glycosyl hydrolase family 32 N-terminal" evidence="5">
    <location>
        <begin position="9"/>
        <end position="292"/>
    </location>
</feature>
<dbReference type="PANTHER" id="PTHR43101:SF1">
    <property type="entry name" value="BETA-FRUCTOSIDASE"/>
    <property type="match status" value="1"/>
</dbReference>
<evidence type="ECO:0000313" key="7">
    <source>
        <dbReference type="Proteomes" id="UP000823912"/>
    </source>
</evidence>
<evidence type="ECO:0000256" key="3">
    <source>
        <dbReference type="ARBA" id="ARBA00022801"/>
    </source>
</evidence>
<dbReference type="EMBL" id="DVHM01000082">
    <property type="protein sequence ID" value="HIR70620.1"/>
    <property type="molecule type" value="Genomic_DNA"/>
</dbReference>
<reference evidence="6" key="2">
    <citation type="journal article" date="2021" name="PeerJ">
        <title>Extensive microbial diversity within the chicken gut microbiome revealed by metagenomics and culture.</title>
        <authorList>
            <person name="Gilroy R."/>
            <person name="Ravi A."/>
            <person name="Getino M."/>
            <person name="Pursley I."/>
            <person name="Horton D.L."/>
            <person name="Alikhan N.F."/>
            <person name="Baker D."/>
            <person name="Gharbi K."/>
            <person name="Hall N."/>
            <person name="Watson M."/>
            <person name="Adriaenssens E.M."/>
            <person name="Foster-Nyarko E."/>
            <person name="Jarju S."/>
            <person name="Secka A."/>
            <person name="Antonio M."/>
            <person name="Oren A."/>
            <person name="Chaudhuri R.R."/>
            <person name="La Ragione R."/>
            <person name="Hildebrand F."/>
            <person name="Pallen M.J."/>
        </authorList>
    </citation>
    <scope>NUCLEOTIDE SEQUENCE</scope>
    <source>
        <strain evidence="6">ChiSjej5B23-6657</strain>
    </source>
</reference>
<dbReference type="SUPFAM" id="SSF75005">
    <property type="entry name" value="Arabinanase/levansucrase/invertase"/>
    <property type="match status" value="1"/>
</dbReference>
<keyword evidence="3 6" id="KW-0378">Hydrolase</keyword>
<dbReference type="InterPro" id="IPR001362">
    <property type="entry name" value="Glyco_hydro_32"/>
</dbReference>
<evidence type="ECO:0000313" key="6">
    <source>
        <dbReference type="EMBL" id="HIR70620.1"/>
    </source>
</evidence>